<dbReference type="InterPro" id="IPR013429">
    <property type="entry name" value="Regulatory_FmdB_Zinc_ribbon"/>
</dbReference>
<dbReference type="NCBIfam" id="TIGR02605">
    <property type="entry name" value="CxxC_CxxC_SSSS"/>
    <property type="match status" value="1"/>
</dbReference>
<organism evidence="3">
    <name type="scientific">marine metagenome</name>
    <dbReference type="NCBI Taxonomy" id="408172"/>
    <lineage>
        <taxon>unclassified sequences</taxon>
        <taxon>metagenomes</taxon>
        <taxon>ecological metagenomes</taxon>
    </lineage>
</organism>
<feature type="region of interest" description="Disordered" evidence="1">
    <location>
        <begin position="53"/>
        <end position="119"/>
    </location>
</feature>
<dbReference type="Pfam" id="PF09723">
    <property type="entry name" value="Zn_ribbon_8"/>
    <property type="match status" value="1"/>
</dbReference>
<dbReference type="SMART" id="SM00834">
    <property type="entry name" value="CxxC_CXXC_SSSS"/>
    <property type="match status" value="1"/>
</dbReference>
<gene>
    <name evidence="3" type="ORF">METZ01_LOCUS13478</name>
</gene>
<name>A0A381P283_9ZZZZ</name>
<evidence type="ECO:0000259" key="2">
    <source>
        <dbReference type="SMART" id="SM00834"/>
    </source>
</evidence>
<evidence type="ECO:0000256" key="1">
    <source>
        <dbReference type="SAM" id="MobiDB-lite"/>
    </source>
</evidence>
<proteinExistence type="predicted"/>
<feature type="domain" description="Putative regulatory protein FmdB zinc ribbon" evidence="2">
    <location>
        <begin position="1"/>
        <end position="43"/>
    </location>
</feature>
<dbReference type="EMBL" id="UINC01000754">
    <property type="protein sequence ID" value="SUZ60624.1"/>
    <property type="molecule type" value="Genomic_DNA"/>
</dbReference>
<accession>A0A381P283</accession>
<dbReference type="PANTHER" id="PTHR34404:SF2">
    <property type="entry name" value="CONSERVED SERINE RICH PROTEIN"/>
    <property type="match status" value="1"/>
</dbReference>
<dbReference type="AlphaFoldDB" id="A0A381P283"/>
<feature type="compositionally biased region" description="Basic and acidic residues" evidence="1">
    <location>
        <begin position="53"/>
        <end position="68"/>
    </location>
</feature>
<dbReference type="PANTHER" id="PTHR34404">
    <property type="entry name" value="REGULATORY PROTEIN, FMDB FAMILY"/>
    <property type="match status" value="1"/>
</dbReference>
<evidence type="ECO:0000313" key="3">
    <source>
        <dbReference type="EMBL" id="SUZ60624.1"/>
    </source>
</evidence>
<feature type="compositionally biased region" description="Low complexity" evidence="1">
    <location>
        <begin position="78"/>
        <end position="110"/>
    </location>
</feature>
<sequence length="119" mass="11876">MPTYQYRCKSCQSEFEVRQSFADDALSTCPDSDCGGAVSKVFSGVGISFRGDGFYKNDHGSSAKDRGGDAGSTTKPASDSGSSDSGTSDSSSGSTAEPKGTGTSDSGGSTEKAPAATSG</sequence>
<protein>
    <recommendedName>
        <fullName evidence="2">Putative regulatory protein FmdB zinc ribbon domain-containing protein</fullName>
    </recommendedName>
</protein>
<reference evidence="3" key="1">
    <citation type="submission" date="2018-05" db="EMBL/GenBank/DDBJ databases">
        <authorList>
            <person name="Lanie J.A."/>
            <person name="Ng W.-L."/>
            <person name="Kazmierczak K.M."/>
            <person name="Andrzejewski T.M."/>
            <person name="Davidsen T.M."/>
            <person name="Wayne K.J."/>
            <person name="Tettelin H."/>
            <person name="Glass J.I."/>
            <person name="Rusch D."/>
            <person name="Podicherti R."/>
            <person name="Tsui H.-C.T."/>
            <person name="Winkler M.E."/>
        </authorList>
    </citation>
    <scope>NUCLEOTIDE SEQUENCE</scope>
</reference>